<evidence type="ECO:0000313" key="1">
    <source>
        <dbReference type="EMBL" id="WMV25932.1"/>
    </source>
</evidence>
<proteinExistence type="predicted"/>
<dbReference type="EMBL" id="CP133615">
    <property type="protein sequence ID" value="WMV25932.1"/>
    <property type="molecule type" value="Genomic_DNA"/>
</dbReference>
<reference evidence="1" key="1">
    <citation type="submission" date="2023-08" db="EMBL/GenBank/DDBJ databases">
        <title>A de novo genome assembly of Solanum verrucosum Schlechtendal, a Mexican diploid species geographically isolated from the other diploid A-genome species in potato relatives.</title>
        <authorList>
            <person name="Hosaka K."/>
        </authorList>
    </citation>
    <scope>NUCLEOTIDE SEQUENCE</scope>
    <source>
        <tissue evidence="1">Young leaves</tissue>
    </source>
</reference>
<name>A0AAF0QLB7_SOLVR</name>
<evidence type="ECO:0000313" key="2">
    <source>
        <dbReference type="Proteomes" id="UP001234989"/>
    </source>
</evidence>
<gene>
    <name evidence="1" type="ORF">MTR67_019317</name>
</gene>
<sequence length="47" mass="5772">MRNYRHERLDSRVYITIWNSCIRLFSFSYLLPQNLTQIDDGSQRIHN</sequence>
<dbReference type="Proteomes" id="UP001234989">
    <property type="component" value="Chromosome 4"/>
</dbReference>
<dbReference type="AlphaFoldDB" id="A0AAF0QLB7"/>
<keyword evidence="2" id="KW-1185">Reference proteome</keyword>
<organism evidence="1 2">
    <name type="scientific">Solanum verrucosum</name>
    <dbReference type="NCBI Taxonomy" id="315347"/>
    <lineage>
        <taxon>Eukaryota</taxon>
        <taxon>Viridiplantae</taxon>
        <taxon>Streptophyta</taxon>
        <taxon>Embryophyta</taxon>
        <taxon>Tracheophyta</taxon>
        <taxon>Spermatophyta</taxon>
        <taxon>Magnoliopsida</taxon>
        <taxon>eudicotyledons</taxon>
        <taxon>Gunneridae</taxon>
        <taxon>Pentapetalae</taxon>
        <taxon>asterids</taxon>
        <taxon>lamiids</taxon>
        <taxon>Solanales</taxon>
        <taxon>Solanaceae</taxon>
        <taxon>Solanoideae</taxon>
        <taxon>Solaneae</taxon>
        <taxon>Solanum</taxon>
    </lineage>
</organism>
<protein>
    <submittedName>
        <fullName evidence="1">Uncharacterized protein</fullName>
    </submittedName>
</protein>
<accession>A0AAF0QLB7</accession>